<keyword evidence="2" id="KW-0472">Membrane</keyword>
<evidence type="ECO:0000256" key="1">
    <source>
        <dbReference type="SAM" id="MobiDB-lite"/>
    </source>
</evidence>
<proteinExistence type="predicted"/>
<keyword evidence="4" id="KW-1185">Reference proteome</keyword>
<dbReference type="Proteomes" id="UP000297245">
    <property type="component" value="Unassembled WGS sequence"/>
</dbReference>
<feature type="transmembrane region" description="Helical" evidence="2">
    <location>
        <begin position="30"/>
        <end position="51"/>
    </location>
</feature>
<protein>
    <submittedName>
        <fullName evidence="3">Uncharacterized protein</fullName>
    </submittedName>
</protein>
<feature type="region of interest" description="Disordered" evidence="1">
    <location>
        <begin position="67"/>
        <end position="86"/>
    </location>
</feature>
<organism evidence="3 4">
    <name type="scientific">Dendrothele bispora (strain CBS 962.96)</name>
    <dbReference type="NCBI Taxonomy" id="1314807"/>
    <lineage>
        <taxon>Eukaryota</taxon>
        <taxon>Fungi</taxon>
        <taxon>Dikarya</taxon>
        <taxon>Basidiomycota</taxon>
        <taxon>Agaricomycotina</taxon>
        <taxon>Agaricomycetes</taxon>
        <taxon>Agaricomycetidae</taxon>
        <taxon>Agaricales</taxon>
        <taxon>Agaricales incertae sedis</taxon>
        <taxon>Dendrothele</taxon>
    </lineage>
</organism>
<feature type="transmembrane region" description="Helical" evidence="2">
    <location>
        <begin position="6"/>
        <end position="23"/>
    </location>
</feature>
<name>A0A4V4HGI1_DENBC</name>
<evidence type="ECO:0000313" key="4">
    <source>
        <dbReference type="Proteomes" id="UP000297245"/>
    </source>
</evidence>
<evidence type="ECO:0000313" key="3">
    <source>
        <dbReference type="EMBL" id="THU98915.1"/>
    </source>
</evidence>
<accession>A0A4V4HGI1</accession>
<dbReference type="AlphaFoldDB" id="A0A4V4HGI1"/>
<sequence>MSLLSWSLYVLGGIVFLITTLVYPDPPITYLPAFVSILSAAPTLIIVRAGLGLTIENVQGAMITITQQEDHDRETEPGNLRPLPPV</sequence>
<dbReference type="EMBL" id="ML179127">
    <property type="protein sequence ID" value="THU98915.1"/>
    <property type="molecule type" value="Genomic_DNA"/>
</dbReference>
<dbReference type="OrthoDB" id="3265563at2759"/>
<gene>
    <name evidence="3" type="ORF">K435DRAFT_856148</name>
</gene>
<evidence type="ECO:0000256" key="2">
    <source>
        <dbReference type="SAM" id="Phobius"/>
    </source>
</evidence>
<keyword evidence="2" id="KW-0812">Transmembrane</keyword>
<reference evidence="3 4" key="1">
    <citation type="journal article" date="2019" name="Nat. Ecol. Evol.">
        <title>Megaphylogeny resolves global patterns of mushroom evolution.</title>
        <authorList>
            <person name="Varga T."/>
            <person name="Krizsan K."/>
            <person name="Foldi C."/>
            <person name="Dima B."/>
            <person name="Sanchez-Garcia M."/>
            <person name="Sanchez-Ramirez S."/>
            <person name="Szollosi G.J."/>
            <person name="Szarkandi J.G."/>
            <person name="Papp V."/>
            <person name="Albert L."/>
            <person name="Andreopoulos W."/>
            <person name="Angelini C."/>
            <person name="Antonin V."/>
            <person name="Barry K.W."/>
            <person name="Bougher N.L."/>
            <person name="Buchanan P."/>
            <person name="Buyck B."/>
            <person name="Bense V."/>
            <person name="Catcheside P."/>
            <person name="Chovatia M."/>
            <person name="Cooper J."/>
            <person name="Damon W."/>
            <person name="Desjardin D."/>
            <person name="Finy P."/>
            <person name="Geml J."/>
            <person name="Haridas S."/>
            <person name="Hughes K."/>
            <person name="Justo A."/>
            <person name="Karasinski D."/>
            <person name="Kautmanova I."/>
            <person name="Kiss B."/>
            <person name="Kocsube S."/>
            <person name="Kotiranta H."/>
            <person name="LaButti K.M."/>
            <person name="Lechner B.E."/>
            <person name="Liimatainen K."/>
            <person name="Lipzen A."/>
            <person name="Lukacs Z."/>
            <person name="Mihaltcheva S."/>
            <person name="Morgado L.N."/>
            <person name="Niskanen T."/>
            <person name="Noordeloos M.E."/>
            <person name="Ohm R.A."/>
            <person name="Ortiz-Santana B."/>
            <person name="Ovrebo C."/>
            <person name="Racz N."/>
            <person name="Riley R."/>
            <person name="Savchenko A."/>
            <person name="Shiryaev A."/>
            <person name="Soop K."/>
            <person name="Spirin V."/>
            <person name="Szebenyi C."/>
            <person name="Tomsovsky M."/>
            <person name="Tulloss R.E."/>
            <person name="Uehling J."/>
            <person name="Grigoriev I.V."/>
            <person name="Vagvolgyi C."/>
            <person name="Papp T."/>
            <person name="Martin F.M."/>
            <person name="Miettinen O."/>
            <person name="Hibbett D.S."/>
            <person name="Nagy L.G."/>
        </authorList>
    </citation>
    <scope>NUCLEOTIDE SEQUENCE [LARGE SCALE GENOMIC DNA]</scope>
    <source>
        <strain evidence="3 4">CBS 962.96</strain>
    </source>
</reference>
<keyword evidence="2" id="KW-1133">Transmembrane helix</keyword>